<dbReference type="PANTHER" id="PTHR30349">
    <property type="entry name" value="PHAGE INTEGRASE-RELATED"/>
    <property type="match status" value="1"/>
</dbReference>
<dbReference type="GO" id="GO:0015074">
    <property type="term" value="P:DNA integration"/>
    <property type="evidence" value="ECO:0007669"/>
    <property type="project" value="InterPro"/>
</dbReference>
<keyword evidence="7" id="KW-1185">Reference proteome</keyword>
<dbReference type="PROSITE" id="PS51898">
    <property type="entry name" value="TYR_RECOMBINASE"/>
    <property type="match status" value="1"/>
</dbReference>
<protein>
    <submittedName>
        <fullName evidence="6">Integrase</fullName>
    </submittedName>
</protein>
<gene>
    <name evidence="6" type="ORF">BJ999_001213</name>
</gene>
<evidence type="ECO:0000259" key="5">
    <source>
        <dbReference type="PROSITE" id="PS51898"/>
    </source>
</evidence>
<dbReference type="CDD" id="cd01189">
    <property type="entry name" value="INT_ICEBs1_C_like"/>
    <property type="match status" value="1"/>
</dbReference>
<proteinExistence type="inferred from homology"/>
<dbReference type="InterPro" id="IPR013762">
    <property type="entry name" value="Integrase-like_cat_sf"/>
</dbReference>
<dbReference type="SUPFAM" id="SSF56349">
    <property type="entry name" value="DNA breaking-rejoining enzymes"/>
    <property type="match status" value="1"/>
</dbReference>
<feature type="domain" description="Tyr recombinase" evidence="5">
    <location>
        <begin position="215"/>
        <end position="421"/>
    </location>
</feature>
<sequence>MAVYDRWHTNKPRTDAEGNPVSACREHKLFPSKDHGKGDRWQVRWRDETGKQCKQNFARKAGKDPKTCADAFDAKVRTDLDAGTYMDPARGKILLEDFARQWRSGLTGDPNTLWNVDKRLAHIIDVGPRPGQRKSRRPAGAPSIIGKQSMTVLAHRPSLVQQWIKSLEGKGLSPGYIKRIFDTLSTIFRAAMEDGIVDRNPTKASSVKPPRVAKKKIVPWTLDQVEAAALALGDDALMVYLGVGAGLRQGEIFGLAVDDLDFLGNRVIHVRRQVRLVDKRLVFSLPKGDKERDVPLPSSLALRASAHIAANPPVEVTLPWKTPDGPPHTARLLVARSSGRPHHGSVFNYTWHLVRRSIGVPETPENGMHVLRHTAASAWLAAGVDVRTVAEYLGHADPGFTLRTYAHLMPDAADRARLAMDQFFDQAGKIENARALIVPSQP</sequence>
<evidence type="ECO:0000256" key="1">
    <source>
        <dbReference type="ARBA" id="ARBA00008857"/>
    </source>
</evidence>
<dbReference type="Gene3D" id="1.10.150.130">
    <property type="match status" value="1"/>
</dbReference>
<feature type="region of interest" description="Disordered" evidence="4">
    <location>
        <begin position="1"/>
        <end position="20"/>
    </location>
</feature>
<feature type="compositionally biased region" description="Basic and acidic residues" evidence="4">
    <location>
        <begin position="1"/>
        <end position="16"/>
    </location>
</feature>
<dbReference type="RefSeq" id="WP_179832377.1">
    <property type="nucleotide sequence ID" value="NZ_BMRD01000006.1"/>
</dbReference>
<keyword evidence="3" id="KW-0233">DNA recombination</keyword>
<dbReference type="AlphaFoldDB" id="A0A7Y9G6J1"/>
<dbReference type="Pfam" id="PF00589">
    <property type="entry name" value="Phage_integrase"/>
    <property type="match status" value="1"/>
</dbReference>
<dbReference type="GO" id="GO:0006310">
    <property type="term" value="P:DNA recombination"/>
    <property type="evidence" value="ECO:0007669"/>
    <property type="project" value="UniProtKB-KW"/>
</dbReference>
<dbReference type="InterPro" id="IPR011010">
    <property type="entry name" value="DNA_brk_join_enz"/>
</dbReference>
<dbReference type="InterPro" id="IPR050090">
    <property type="entry name" value="Tyrosine_recombinase_XerCD"/>
</dbReference>
<reference evidence="6 7" key="1">
    <citation type="submission" date="2020-07" db="EMBL/GenBank/DDBJ databases">
        <title>Sequencing the genomes of 1000 actinobacteria strains.</title>
        <authorList>
            <person name="Klenk H.-P."/>
        </authorList>
    </citation>
    <scope>NUCLEOTIDE SEQUENCE [LARGE SCALE GENOMIC DNA]</scope>
    <source>
        <strain evidence="6 7">DSM 43461</strain>
    </source>
</reference>
<dbReference type="GO" id="GO:0003677">
    <property type="term" value="F:DNA binding"/>
    <property type="evidence" value="ECO:0007669"/>
    <property type="project" value="UniProtKB-KW"/>
</dbReference>
<evidence type="ECO:0000256" key="4">
    <source>
        <dbReference type="SAM" id="MobiDB-lite"/>
    </source>
</evidence>
<evidence type="ECO:0000313" key="6">
    <source>
        <dbReference type="EMBL" id="NYE10917.1"/>
    </source>
</evidence>
<evidence type="ECO:0000256" key="2">
    <source>
        <dbReference type="ARBA" id="ARBA00023125"/>
    </source>
</evidence>
<dbReference type="Proteomes" id="UP000591272">
    <property type="component" value="Unassembled WGS sequence"/>
</dbReference>
<accession>A0A7Y9G6J1</accession>
<dbReference type="EMBL" id="JACCBT010000001">
    <property type="protein sequence ID" value="NYE10917.1"/>
    <property type="molecule type" value="Genomic_DNA"/>
</dbReference>
<name>A0A7Y9G6J1_9ACTN</name>
<evidence type="ECO:0000313" key="7">
    <source>
        <dbReference type="Proteomes" id="UP000591272"/>
    </source>
</evidence>
<dbReference type="PANTHER" id="PTHR30349:SF64">
    <property type="entry name" value="PROPHAGE INTEGRASE INTD-RELATED"/>
    <property type="match status" value="1"/>
</dbReference>
<dbReference type="InterPro" id="IPR002104">
    <property type="entry name" value="Integrase_catalytic"/>
</dbReference>
<dbReference type="InterPro" id="IPR010998">
    <property type="entry name" value="Integrase_recombinase_N"/>
</dbReference>
<dbReference type="Gene3D" id="1.10.443.10">
    <property type="entry name" value="Intergrase catalytic core"/>
    <property type="match status" value="1"/>
</dbReference>
<evidence type="ECO:0000256" key="3">
    <source>
        <dbReference type="ARBA" id="ARBA00023172"/>
    </source>
</evidence>
<comment type="similarity">
    <text evidence="1">Belongs to the 'phage' integrase family.</text>
</comment>
<organism evidence="6 7">
    <name type="scientific">Actinomadura citrea</name>
    <dbReference type="NCBI Taxonomy" id="46158"/>
    <lineage>
        <taxon>Bacteria</taxon>
        <taxon>Bacillati</taxon>
        <taxon>Actinomycetota</taxon>
        <taxon>Actinomycetes</taxon>
        <taxon>Streptosporangiales</taxon>
        <taxon>Thermomonosporaceae</taxon>
        <taxon>Actinomadura</taxon>
    </lineage>
</organism>
<keyword evidence="2" id="KW-0238">DNA-binding</keyword>
<comment type="caution">
    <text evidence="6">The sequence shown here is derived from an EMBL/GenBank/DDBJ whole genome shotgun (WGS) entry which is preliminary data.</text>
</comment>